<gene>
    <name evidence="5" type="ORF">Z517_04856</name>
</gene>
<dbReference type="VEuPathDB" id="FungiDB:Z517_04856"/>
<dbReference type="Pfam" id="PF13862">
    <property type="entry name" value="BCCIP"/>
    <property type="match status" value="1"/>
</dbReference>
<dbReference type="GO" id="GO:0015031">
    <property type="term" value="P:protein transport"/>
    <property type="evidence" value="ECO:0007669"/>
    <property type="project" value="UniProtKB-KW"/>
</dbReference>
<comment type="subcellular location">
    <subcellularLocation>
        <location evidence="3">Nucleus</location>
    </subcellularLocation>
</comment>
<dbReference type="EMBL" id="KN846971">
    <property type="protein sequence ID" value="KIW81830.1"/>
    <property type="molecule type" value="Genomic_DNA"/>
</dbReference>
<evidence type="ECO:0000256" key="3">
    <source>
        <dbReference type="PIRNR" id="PIRNR028983"/>
    </source>
</evidence>
<feature type="compositionally biased region" description="Acidic residues" evidence="4">
    <location>
        <begin position="17"/>
        <end position="26"/>
    </location>
</feature>
<dbReference type="GO" id="GO:0005634">
    <property type="term" value="C:nucleus"/>
    <property type="evidence" value="ECO:0007669"/>
    <property type="project" value="UniProtKB-SubCell"/>
</dbReference>
<name>A0A0D2GTE1_9EURO</name>
<feature type="compositionally biased region" description="Basic and acidic residues" evidence="4">
    <location>
        <begin position="1"/>
        <end position="16"/>
    </location>
</feature>
<comment type="similarity">
    <text evidence="2 3">Belongs to the BCP1 family.</text>
</comment>
<dbReference type="PIRSF" id="PIRSF028983">
    <property type="entry name" value="BCP1"/>
    <property type="match status" value="1"/>
</dbReference>
<keyword evidence="3" id="KW-0539">Nucleus</keyword>
<dbReference type="PANTHER" id="PTHR13261:SF0">
    <property type="entry name" value="BRCA2 AND CDKN1A-INTERACTING PROTEIN"/>
    <property type="match status" value="1"/>
</dbReference>
<dbReference type="STRING" id="1442368.A0A0D2GTE1"/>
<evidence type="ECO:0000256" key="1">
    <source>
        <dbReference type="ARBA" id="ARBA00002688"/>
    </source>
</evidence>
<feature type="region of interest" description="Disordered" evidence="4">
    <location>
        <begin position="1"/>
        <end position="26"/>
    </location>
</feature>
<dbReference type="GeneID" id="25304346"/>
<evidence type="ECO:0000256" key="4">
    <source>
        <dbReference type="SAM" id="MobiDB-lite"/>
    </source>
</evidence>
<dbReference type="HOGENOM" id="CLU_068770_2_0_1"/>
<evidence type="ECO:0000313" key="5">
    <source>
        <dbReference type="EMBL" id="KIW81830.1"/>
    </source>
</evidence>
<evidence type="ECO:0000313" key="6">
    <source>
        <dbReference type="Proteomes" id="UP000053029"/>
    </source>
</evidence>
<dbReference type="AlphaFoldDB" id="A0A0D2GTE1"/>
<dbReference type="Proteomes" id="UP000053029">
    <property type="component" value="Unassembled WGS sequence"/>
</dbReference>
<reference evidence="5 6" key="1">
    <citation type="submission" date="2015-01" db="EMBL/GenBank/DDBJ databases">
        <title>The Genome Sequence of Fonsecaea pedrosoi CBS 271.37.</title>
        <authorList>
            <consortium name="The Broad Institute Genomics Platform"/>
            <person name="Cuomo C."/>
            <person name="de Hoog S."/>
            <person name="Gorbushina A."/>
            <person name="Stielow B."/>
            <person name="Teixiera M."/>
            <person name="Abouelleil A."/>
            <person name="Chapman S.B."/>
            <person name="Priest M."/>
            <person name="Young S.K."/>
            <person name="Wortman J."/>
            <person name="Nusbaum C."/>
            <person name="Birren B."/>
        </authorList>
    </citation>
    <scope>NUCLEOTIDE SEQUENCE [LARGE SCALE GENOMIC DNA]</scope>
    <source>
        <strain evidence="5 6">CBS 271.37</strain>
    </source>
</reference>
<keyword evidence="6" id="KW-1185">Reference proteome</keyword>
<accession>A0A0D2GTE1</accession>
<organism evidence="5 6">
    <name type="scientific">Fonsecaea pedrosoi CBS 271.37</name>
    <dbReference type="NCBI Taxonomy" id="1442368"/>
    <lineage>
        <taxon>Eukaryota</taxon>
        <taxon>Fungi</taxon>
        <taxon>Dikarya</taxon>
        <taxon>Ascomycota</taxon>
        <taxon>Pezizomycotina</taxon>
        <taxon>Eurotiomycetes</taxon>
        <taxon>Chaetothyriomycetidae</taxon>
        <taxon>Chaetothyriales</taxon>
        <taxon>Herpotrichiellaceae</taxon>
        <taxon>Fonsecaea</taxon>
    </lineage>
</organism>
<proteinExistence type="inferred from homology"/>
<protein>
    <recommendedName>
        <fullName evidence="3">Protein BCP1</fullName>
    </recommendedName>
</protein>
<dbReference type="RefSeq" id="XP_013285638.1">
    <property type="nucleotide sequence ID" value="XM_013430184.1"/>
</dbReference>
<dbReference type="InterPro" id="IPR025602">
    <property type="entry name" value="BCP1_family"/>
</dbReference>
<dbReference type="PANTHER" id="PTHR13261">
    <property type="entry name" value="BRCA2 AND CDKN1A INTERACTING PROTEIN"/>
    <property type="match status" value="1"/>
</dbReference>
<evidence type="ECO:0000256" key="2">
    <source>
        <dbReference type="ARBA" id="ARBA00006781"/>
    </source>
</evidence>
<keyword evidence="3" id="KW-0813">Transport</keyword>
<keyword evidence="3" id="KW-0653">Protein transport</keyword>
<comment type="function">
    <text evidence="1 3">Involved in nuclear export, actin cytoskeleton organization and vesicular transport.</text>
</comment>
<sequence length="292" mass="33103">MSKRKQETGEDVVKDDVDMDNDSGDDEDFDVLDVDFEWFDPQPEYDFHGIKTLLQQLFDVDAQLFDLSALTDLILSQPTLGSTVKVDGNETDAYAFLSVVNLQEHRDKPFMSKIVQYLLSKAKSRPTLAPLAELLSQTTIPQIGLILTERLINVPAEVVPPMYTMLIEEMEWAIQDGEPYNFTHYLILSKTYTEVASKLDAENDPPKKKKKATSGSFETMYFHPEDEILHRHAICHSGFDYTTKQDEGHSDSKRAFQELGIKPQGHAILIAGDKFKDAVQNVAEYLKPQPQT</sequence>
<dbReference type="OrthoDB" id="27543at2759"/>